<comment type="caution">
    <text evidence="1">The sequence shown here is derived from an EMBL/GenBank/DDBJ whole genome shotgun (WGS) entry which is preliminary data.</text>
</comment>
<dbReference type="EMBL" id="JABBWG010000014">
    <property type="protein sequence ID" value="KAG1817142.1"/>
    <property type="molecule type" value="Genomic_DNA"/>
</dbReference>
<protein>
    <submittedName>
        <fullName evidence="1">Uncharacterized protein</fullName>
    </submittedName>
</protein>
<keyword evidence="2" id="KW-1185">Reference proteome</keyword>
<dbReference type="RefSeq" id="XP_041193561.1">
    <property type="nucleotide sequence ID" value="XM_041332839.1"/>
</dbReference>
<evidence type="ECO:0000313" key="1">
    <source>
        <dbReference type="EMBL" id="KAG1817142.1"/>
    </source>
</evidence>
<sequence length="228" mass="25540">MSLSSAITPHTVLVPIRDGVETVTTIPQLQVTHCVISLDQISLSHLQDGFVKCTISLRTFPWAALECTFFRKHPLIHALPNALIPGVTANVLLVKRVRGTKHKVVDCGEEDMPWVNRVVRQIRRRTLQNGISKGQRNVLWRNLHFRVISIILLQETELIEGVHCLLVENCDNIQSSVESSPTVGIANDTRYTRSHAFLTCFRGGFSGLLHCTSASFRAWTRIILASII</sequence>
<dbReference type="Proteomes" id="UP000807769">
    <property type="component" value="Unassembled WGS sequence"/>
</dbReference>
<reference evidence="1" key="1">
    <citation type="journal article" date="2020" name="New Phytol.">
        <title>Comparative genomics reveals dynamic genome evolution in host specialist ectomycorrhizal fungi.</title>
        <authorList>
            <person name="Lofgren L.A."/>
            <person name="Nguyen N.H."/>
            <person name="Vilgalys R."/>
            <person name="Ruytinx J."/>
            <person name="Liao H.L."/>
            <person name="Branco S."/>
            <person name="Kuo A."/>
            <person name="LaButti K."/>
            <person name="Lipzen A."/>
            <person name="Andreopoulos W."/>
            <person name="Pangilinan J."/>
            <person name="Riley R."/>
            <person name="Hundley H."/>
            <person name="Na H."/>
            <person name="Barry K."/>
            <person name="Grigoriev I.V."/>
            <person name="Stajich J.E."/>
            <person name="Kennedy P.G."/>
        </authorList>
    </citation>
    <scope>NUCLEOTIDE SEQUENCE</scope>
    <source>
        <strain evidence="1">MN1</strain>
    </source>
</reference>
<proteinExistence type="predicted"/>
<dbReference type="OrthoDB" id="2664666at2759"/>
<dbReference type="GeneID" id="64626856"/>
<name>A0A9P7EC41_9AGAM</name>
<dbReference type="AlphaFoldDB" id="A0A9P7EC41"/>
<accession>A0A9P7EC41</accession>
<gene>
    <name evidence="1" type="ORF">BJ212DRAFT_1299310</name>
</gene>
<organism evidence="1 2">
    <name type="scientific">Suillus subaureus</name>
    <dbReference type="NCBI Taxonomy" id="48587"/>
    <lineage>
        <taxon>Eukaryota</taxon>
        <taxon>Fungi</taxon>
        <taxon>Dikarya</taxon>
        <taxon>Basidiomycota</taxon>
        <taxon>Agaricomycotina</taxon>
        <taxon>Agaricomycetes</taxon>
        <taxon>Agaricomycetidae</taxon>
        <taxon>Boletales</taxon>
        <taxon>Suillineae</taxon>
        <taxon>Suillaceae</taxon>
        <taxon>Suillus</taxon>
    </lineage>
</organism>
<evidence type="ECO:0000313" key="2">
    <source>
        <dbReference type="Proteomes" id="UP000807769"/>
    </source>
</evidence>